<name>A0A6N9NH02_9FLAO</name>
<dbReference type="RefSeq" id="WP_160631339.1">
    <property type="nucleotide sequence ID" value="NZ_WWNE01000003.1"/>
</dbReference>
<evidence type="ECO:0000313" key="1">
    <source>
        <dbReference type="EMBL" id="NBG64821.1"/>
    </source>
</evidence>
<comment type="caution">
    <text evidence="1">The sequence shown here is derived from an EMBL/GenBank/DDBJ whole genome shotgun (WGS) entry which is preliminary data.</text>
</comment>
<organism evidence="1 2">
    <name type="scientific">Acidiluteibacter ferrifornacis</name>
    <dbReference type="NCBI Taxonomy" id="2692424"/>
    <lineage>
        <taxon>Bacteria</taxon>
        <taxon>Pseudomonadati</taxon>
        <taxon>Bacteroidota</taxon>
        <taxon>Flavobacteriia</taxon>
        <taxon>Flavobacteriales</taxon>
        <taxon>Cryomorphaceae</taxon>
        <taxon>Acidiluteibacter</taxon>
    </lineage>
</organism>
<sequence length="357" mass="40396">MKKRTKIIIGVVVLLLAIRISLPFVVTKYVNKVLSEIEGYEGSIDDVDLHLYRGAYKIIGLELFSVEKDIKTPFVDIDVIDISVEWKALFDGSIVGEIILENPKLNFAAGPSEEEVQTGEENDWTQTIKDLVPLQINRFEIINGKVSYIDDYSSPKVDIYFNEMNALATNLNNSKDYTENLPSKIILTSRTIGDGNFDLDMDINILKQVPDFDFNLKLDEVNLPALNDFFKAYAKVDAESGTLSLYSELALIDKNLDGYFKPLTKDIKILDWKNEEENIFGKLWEALIGLAGNVIENQRKDQIGSKIPINGNLDNTNVGTWKALISLLKNAYLNPLQSQLDQTIIVKKREIINKEEQ</sequence>
<protein>
    <submittedName>
        <fullName evidence="1">DUF748 domain-containing protein</fullName>
    </submittedName>
</protein>
<keyword evidence="2" id="KW-1185">Reference proteome</keyword>
<dbReference type="EMBL" id="WWNE01000003">
    <property type="protein sequence ID" value="NBG64821.1"/>
    <property type="molecule type" value="Genomic_DNA"/>
</dbReference>
<proteinExistence type="predicted"/>
<gene>
    <name evidence="1" type="ORF">GQN54_01740</name>
</gene>
<reference evidence="1 2" key="1">
    <citation type="submission" date="2019-12" db="EMBL/GenBank/DDBJ databases">
        <authorList>
            <person name="Zhao J."/>
        </authorList>
    </citation>
    <scope>NUCLEOTIDE SEQUENCE [LARGE SCALE GENOMIC DNA]</scope>
    <source>
        <strain evidence="1 2">S-15</strain>
    </source>
</reference>
<accession>A0A6N9NH02</accession>
<evidence type="ECO:0000313" key="2">
    <source>
        <dbReference type="Proteomes" id="UP000470771"/>
    </source>
</evidence>
<dbReference type="Proteomes" id="UP000470771">
    <property type="component" value="Unassembled WGS sequence"/>
</dbReference>
<dbReference type="AlphaFoldDB" id="A0A6N9NH02"/>